<sequence>MPGPPGYNYNSYKRAVHNWGQENGRNIVYETTSSGPASHQLDAFLLPTIAVDGIPGFTGLASAYSKSGAEEAAATQFWAHRDTYA</sequence>
<gene>
    <name evidence="1" type="ORF">PLEOSDRAFT_1102257</name>
</gene>
<dbReference type="SUPFAM" id="SSF54768">
    <property type="entry name" value="dsRNA-binding domain-like"/>
    <property type="match status" value="1"/>
</dbReference>
<reference evidence="2" key="1">
    <citation type="journal article" date="2014" name="Proc. Natl. Acad. Sci. U.S.A.">
        <title>Extensive sampling of basidiomycete genomes demonstrates inadequacy of the white-rot/brown-rot paradigm for wood decay fungi.</title>
        <authorList>
            <person name="Riley R."/>
            <person name="Salamov A.A."/>
            <person name="Brown D.W."/>
            <person name="Nagy L.G."/>
            <person name="Floudas D."/>
            <person name="Held B.W."/>
            <person name="Levasseur A."/>
            <person name="Lombard V."/>
            <person name="Morin E."/>
            <person name="Otillar R."/>
            <person name="Lindquist E.A."/>
            <person name="Sun H."/>
            <person name="LaButti K.M."/>
            <person name="Schmutz J."/>
            <person name="Jabbour D."/>
            <person name="Luo H."/>
            <person name="Baker S.E."/>
            <person name="Pisabarro A.G."/>
            <person name="Walton J.D."/>
            <person name="Blanchette R.A."/>
            <person name="Henrissat B."/>
            <person name="Martin F."/>
            <person name="Cullen D."/>
            <person name="Hibbett D.S."/>
            <person name="Grigoriev I.V."/>
        </authorList>
    </citation>
    <scope>NUCLEOTIDE SEQUENCE [LARGE SCALE GENOMIC DNA]</scope>
    <source>
        <strain evidence="2">PC15</strain>
    </source>
</reference>
<dbReference type="Proteomes" id="UP000027073">
    <property type="component" value="Unassembled WGS sequence"/>
</dbReference>
<dbReference type="EMBL" id="KL198006">
    <property type="protein sequence ID" value="KDQ31284.1"/>
    <property type="molecule type" value="Genomic_DNA"/>
</dbReference>
<evidence type="ECO:0000313" key="2">
    <source>
        <dbReference type="Proteomes" id="UP000027073"/>
    </source>
</evidence>
<name>A0A067NTN0_PLEO1</name>
<dbReference type="HOGENOM" id="CLU_2513588_0_0_1"/>
<dbReference type="AlphaFoldDB" id="A0A067NTN0"/>
<proteinExistence type="predicted"/>
<evidence type="ECO:0000313" key="1">
    <source>
        <dbReference type="EMBL" id="KDQ31284.1"/>
    </source>
</evidence>
<protein>
    <submittedName>
        <fullName evidence="1">Uncharacterized protein</fullName>
    </submittedName>
</protein>
<dbReference type="InParanoid" id="A0A067NTN0"/>
<accession>A0A067NTN0</accession>
<dbReference type="VEuPathDB" id="FungiDB:PLEOSDRAFT_1102257"/>
<organism evidence="1 2">
    <name type="scientific">Pleurotus ostreatus (strain PC15)</name>
    <name type="common">Oyster mushroom</name>
    <dbReference type="NCBI Taxonomy" id="1137138"/>
    <lineage>
        <taxon>Eukaryota</taxon>
        <taxon>Fungi</taxon>
        <taxon>Dikarya</taxon>
        <taxon>Basidiomycota</taxon>
        <taxon>Agaricomycotina</taxon>
        <taxon>Agaricomycetes</taxon>
        <taxon>Agaricomycetidae</taxon>
        <taxon>Agaricales</taxon>
        <taxon>Pleurotineae</taxon>
        <taxon>Pleurotaceae</taxon>
        <taxon>Pleurotus</taxon>
    </lineage>
</organism>